<proteinExistence type="predicted"/>
<accession>A0ABU9AZS7</accession>
<protein>
    <submittedName>
        <fullName evidence="1">DUF4304 domain-containing protein</fullName>
    </submittedName>
</protein>
<dbReference type="EMBL" id="JBBUKT010000010">
    <property type="protein sequence ID" value="MEK7953245.1"/>
    <property type="molecule type" value="Genomic_DNA"/>
</dbReference>
<evidence type="ECO:0000313" key="2">
    <source>
        <dbReference type="Proteomes" id="UP001371305"/>
    </source>
</evidence>
<gene>
    <name evidence="1" type="ORF">WKV53_22215</name>
</gene>
<dbReference type="Proteomes" id="UP001371305">
    <property type="component" value="Unassembled WGS sequence"/>
</dbReference>
<evidence type="ECO:0000313" key="1">
    <source>
        <dbReference type="EMBL" id="MEK7953245.1"/>
    </source>
</evidence>
<dbReference type="Pfam" id="PF14137">
    <property type="entry name" value="DUF4304"/>
    <property type="match status" value="1"/>
</dbReference>
<organism evidence="1 2">
    <name type="scientific">Luteolibacter soli</name>
    <dbReference type="NCBI Taxonomy" id="3135280"/>
    <lineage>
        <taxon>Bacteria</taxon>
        <taxon>Pseudomonadati</taxon>
        <taxon>Verrucomicrobiota</taxon>
        <taxon>Verrucomicrobiia</taxon>
        <taxon>Verrucomicrobiales</taxon>
        <taxon>Verrucomicrobiaceae</taxon>
        <taxon>Luteolibacter</taxon>
    </lineage>
</organism>
<comment type="caution">
    <text evidence="1">The sequence shown here is derived from an EMBL/GenBank/DDBJ whole genome shotgun (WGS) entry which is preliminary data.</text>
</comment>
<name>A0ABU9AZS7_9BACT</name>
<dbReference type="InterPro" id="IPR025412">
    <property type="entry name" value="DUF4304"/>
</dbReference>
<sequence>MPTAQDVIKEAVSSLHARRLKGLGFRKDGNTWVRTSKWPQVINLQLSSWNTADEAKITLNFGVFVEEIGKIVGDSPLKGKLKEYHCMPRVRIGQLRPDRKDYWWEVTPSISPGILADELFAEIADHGIPWLESLDSFEGLAKEFERQEIDFKAAVAFHLAEMPIEAEAMMAKALSSANEHFRPRLLRIARSLSIPIQSDD</sequence>
<keyword evidence="2" id="KW-1185">Reference proteome</keyword>
<dbReference type="RefSeq" id="WP_341407008.1">
    <property type="nucleotide sequence ID" value="NZ_JBBUKT010000010.1"/>
</dbReference>
<reference evidence="1 2" key="1">
    <citation type="submission" date="2024-04" db="EMBL/GenBank/DDBJ databases">
        <title>Luteolibacter sp. isolated from soil.</title>
        <authorList>
            <person name="An J."/>
        </authorList>
    </citation>
    <scope>NUCLEOTIDE SEQUENCE [LARGE SCALE GENOMIC DNA]</scope>
    <source>
        <strain evidence="1 2">Y139</strain>
    </source>
</reference>